<dbReference type="NCBIfam" id="TIGR02395">
    <property type="entry name" value="rpoN_sigma"/>
    <property type="match status" value="1"/>
</dbReference>
<keyword evidence="2" id="KW-0240">DNA-directed RNA polymerase</keyword>
<dbReference type="OrthoDB" id="9814402at2"/>
<evidence type="ECO:0000256" key="6">
    <source>
        <dbReference type="ARBA" id="ARBA00023082"/>
    </source>
</evidence>
<dbReference type="InterPro" id="IPR038709">
    <property type="entry name" value="RpoN_core-bd_sf"/>
</dbReference>
<dbReference type="InterPro" id="IPR007634">
    <property type="entry name" value="RNA_pol_sigma_54_DNA-bd"/>
</dbReference>
<dbReference type="GO" id="GO:0016779">
    <property type="term" value="F:nucleotidyltransferase activity"/>
    <property type="evidence" value="ECO:0007669"/>
    <property type="project" value="UniProtKB-KW"/>
</dbReference>
<dbReference type="PANTHER" id="PTHR32248:SF4">
    <property type="entry name" value="RNA POLYMERASE SIGMA-54 FACTOR"/>
    <property type="match status" value="1"/>
</dbReference>
<dbReference type="AlphaFoldDB" id="B3EJG7"/>
<dbReference type="InterPro" id="IPR000394">
    <property type="entry name" value="RNA_pol_sigma_54"/>
</dbReference>
<evidence type="ECO:0000256" key="4">
    <source>
        <dbReference type="ARBA" id="ARBA00022695"/>
    </source>
</evidence>
<dbReference type="KEGG" id="cpb:Cphamn1_1440"/>
<dbReference type="GO" id="GO:0016987">
    <property type="term" value="F:sigma factor activity"/>
    <property type="evidence" value="ECO:0007669"/>
    <property type="project" value="UniProtKB-KW"/>
</dbReference>
<dbReference type="PROSITE" id="PS50044">
    <property type="entry name" value="SIGMA54_3"/>
    <property type="match status" value="1"/>
</dbReference>
<accession>B3EJG7</accession>
<dbReference type="STRING" id="331678.Cphamn1_1440"/>
<evidence type="ECO:0000256" key="5">
    <source>
        <dbReference type="ARBA" id="ARBA00023015"/>
    </source>
</evidence>
<keyword evidence="7" id="KW-0238">DNA-binding</keyword>
<proteinExistence type="inferred from homology"/>
<dbReference type="EMBL" id="CP001101">
    <property type="protein sequence ID" value="ACE04367.1"/>
    <property type="molecule type" value="Genomic_DNA"/>
</dbReference>
<dbReference type="GO" id="GO:0000428">
    <property type="term" value="C:DNA-directed RNA polymerase complex"/>
    <property type="evidence" value="ECO:0007669"/>
    <property type="project" value="UniProtKB-KW"/>
</dbReference>
<dbReference type="GO" id="GO:0006352">
    <property type="term" value="P:DNA-templated transcription initiation"/>
    <property type="evidence" value="ECO:0007669"/>
    <property type="project" value="InterPro"/>
</dbReference>
<evidence type="ECO:0000256" key="1">
    <source>
        <dbReference type="ARBA" id="ARBA00008798"/>
    </source>
</evidence>
<feature type="domain" description="RNA polymerase sigma factor 54 core-binding" evidence="11">
    <location>
        <begin position="116"/>
        <end position="307"/>
    </location>
</feature>
<dbReference type="Pfam" id="PF04552">
    <property type="entry name" value="Sigma54_DBD"/>
    <property type="match status" value="1"/>
</dbReference>
<evidence type="ECO:0000256" key="3">
    <source>
        <dbReference type="ARBA" id="ARBA00022679"/>
    </source>
</evidence>
<dbReference type="PIRSF" id="PIRSF000774">
    <property type="entry name" value="RpoN"/>
    <property type="match status" value="1"/>
</dbReference>
<dbReference type="InterPro" id="IPR007046">
    <property type="entry name" value="RNA_pol_sigma_54_core-bd"/>
</dbReference>
<keyword evidence="3" id="KW-0808">Transferase</keyword>
<evidence type="ECO:0000256" key="2">
    <source>
        <dbReference type="ARBA" id="ARBA00022478"/>
    </source>
</evidence>
<dbReference type="Gene3D" id="1.10.10.1330">
    <property type="entry name" value="RNA polymerase sigma-54 factor, core-binding domain"/>
    <property type="match status" value="1"/>
</dbReference>
<reference evidence="12" key="1">
    <citation type="submission" date="2008-06" db="EMBL/GenBank/DDBJ databases">
        <title>Complete sequence of Chlorobium phaeobacteroides BS1.</title>
        <authorList>
            <consortium name="US DOE Joint Genome Institute"/>
            <person name="Lucas S."/>
            <person name="Copeland A."/>
            <person name="Lapidus A."/>
            <person name="Glavina del Rio T."/>
            <person name="Dalin E."/>
            <person name="Tice H."/>
            <person name="Bruce D."/>
            <person name="Goodwin L."/>
            <person name="Pitluck S."/>
            <person name="Schmutz J."/>
            <person name="Larimer F."/>
            <person name="Land M."/>
            <person name="Hauser L."/>
            <person name="Kyrpides N."/>
            <person name="Ovchinnikova G."/>
            <person name="Li T."/>
            <person name="Liu Z."/>
            <person name="Zhao F."/>
            <person name="Overmann J."/>
            <person name="Bryant D.A."/>
            <person name="Richardson P."/>
        </authorList>
    </citation>
    <scope>NUCLEOTIDE SEQUENCE [LARGE SCALE GENOMIC DNA]</scope>
    <source>
        <strain evidence="12">BS1</strain>
    </source>
</reference>
<gene>
    <name evidence="12" type="ordered locus">Cphamn1_1440</name>
</gene>
<dbReference type="GO" id="GO:0003677">
    <property type="term" value="F:DNA binding"/>
    <property type="evidence" value="ECO:0007669"/>
    <property type="project" value="UniProtKB-KW"/>
</dbReference>
<organism evidence="12">
    <name type="scientific">Chlorobium phaeobacteroides (strain BS1)</name>
    <dbReference type="NCBI Taxonomy" id="331678"/>
    <lineage>
        <taxon>Bacteria</taxon>
        <taxon>Pseudomonadati</taxon>
        <taxon>Chlorobiota</taxon>
        <taxon>Chlorobiia</taxon>
        <taxon>Chlorobiales</taxon>
        <taxon>Chlorobiaceae</taxon>
        <taxon>Chlorobium/Pelodictyon group</taxon>
        <taxon>Chlorobium</taxon>
    </lineage>
</organism>
<name>B3EJG7_CHLPB</name>
<keyword evidence="4" id="KW-0548">Nucleotidyltransferase</keyword>
<evidence type="ECO:0000256" key="8">
    <source>
        <dbReference type="ARBA" id="ARBA00023163"/>
    </source>
</evidence>
<evidence type="ECO:0000259" key="10">
    <source>
        <dbReference type="Pfam" id="PF04552"/>
    </source>
</evidence>
<evidence type="ECO:0000313" key="12">
    <source>
        <dbReference type="EMBL" id="ACE04367.1"/>
    </source>
</evidence>
<dbReference type="Pfam" id="PF00309">
    <property type="entry name" value="Sigma54_AID"/>
    <property type="match status" value="1"/>
</dbReference>
<keyword evidence="5" id="KW-0805">Transcription regulation</keyword>
<dbReference type="Pfam" id="PF04963">
    <property type="entry name" value="Sigma54_CBD"/>
    <property type="match status" value="1"/>
</dbReference>
<feature type="region of interest" description="Disordered" evidence="9">
    <location>
        <begin position="46"/>
        <end position="93"/>
    </location>
</feature>
<keyword evidence="6" id="KW-0731">Sigma factor</keyword>
<keyword evidence="8" id="KW-0804">Transcription</keyword>
<evidence type="ECO:0000256" key="9">
    <source>
        <dbReference type="SAM" id="MobiDB-lite"/>
    </source>
</evidence>
<dbReference type="GO" id="GO:0001216">
    <property type="term" value="F:DNA-binding transcription activator activity"/>
    <property type="evidence" value="ECO:0007669"/>
    <property type="project" value="InterPro"/>
</dbReference>
<feature type="compositionally biased region" description="Acidic residues" evidence="9">
    <location>
        <begin position="47"/>
        <end position="70"/>
    </location>
</feature>
<dbReference type="HOGENOM" id="CLU_020569_1_1_10"/>
<dbReference type="PROSITE" id="PS00718">
    <property type="entry name" value="SIGMA54_2"/>
    <property type="match status" value="1"/>
</dbReference>
<protein>
    <submittedName>
        <fullName evidence="12">RNA polymerase, sigma 54 subunit, RpoN</fullName>
    </submittedName>
</protein>
<dbReference type="eggNOG" id="COG1508">
    <property type="taxonomic scope" value="Bacteria"/>
</dbReference>
<evidence type="ECO:0000259" key="11">
    <source>
        <dbReference type="Pfam" id="PF04963"/>
    </source>
</evidence>
<evidence type="ECO:0000256" key="7">
    <source>
        <dbReference type="ARBA" id="ARBA00023125"/>
    </source>
</evidence>
<dbReference type="Gene3D" id="1.10.10.60">
    <property type="entry name" value="Homeodomain-like"/>
    <property type="match status" value="1"/>
</dbReference>
<dbReference type="PRINTS" id="PR00045">
    <property type="entry name" value="SIGMA54FCT"/>
</dbReference>
<feature type="domain" description="RNA polymerase sigma factor 54 DNA-binding" evidence="10">
    <location>
        <begin position="322"/>
        <end position="479"/>
    </location>
</feature>
<dbReference type="PANTHER" id="PTHR32248">
    <property type="entry name" value="RNA POLYMERASE SIGMA-54 FACTOR"/>
    <property type="match status" value="1"/>
</dbReference>
<sequence length="482" mass="55083">MPDIKLRQSQRQQLSSQQIITSQLLQLPLLHLEQRIYDELQENPMLELEEEKTDSVDDSAGNDDDGEEDLFGSVDRFEAETTGMTDKAERKKDDAEGVMQFTIDNRPKENFFQAVHHDSFEEKLLKDFSLQGNVSPGELLIASEILGNLDEDGYLKDDLSVIVDGLARNGIAVTEKEVQSVIKKINVLEPPGIAVHGLRERLLIQIEYKGTRNRTASESIAVGILKDHYEDMLNNRYERILKKMQITLIELESAIAVITKLDPHPFASGVSSAEYIVPDFIVTYEDGRLTAVLNDRSNMTVHVSRAYQEVVRNKSVASDDRKYMRQKLNRAKEFASAIAMRRNTLIKVIEALMNFQYDFFVSGPDKLRPLIMKEIAEKTGFDLSTISRAVNGKYVQTRFGTFELKYFFSGSLPTEDGEDLSTKIIKQYIREMIQTEDATRPVNDDLLTKMLDEKGIRIARRTVAKYREQMQIPVARLRKKIF</sequence>
<comment type="similarity">
    <text evidence="1">Belongs to the sigma-54 factor family.</text>
</comment>